<dbReference type="Proteomes" id="UP000011116">
    <property type="component" value="Chromosome 2H"/>
</dbReference>
<dbReference type="Gramene" id="HORVU.MOREX.r2.2HG0109530.1">
    <property type="protein sequence ID" value="HORVU.MOREX.r2.2HG0109530.1"/>
    <property type="gene ID" value="HORVU.MOREX.r2.2HG0109530"/>
</dbReference>
<protein>
    <submittedName>
        <fullName evidence="1">Uncharacterized protein</fullName>
    </submittedName>
</protein>
<reference evidence="1" key="3">
    <citation type="submission" date="2022-01" db="UniProtKB">
        <authorList>
            <consortium name="EnsemblPlants"/>
        </authorList>
    </citation>
    <scope>IDENTIFICATION</scope>
    <source>
        <strain evidence="1">subsp. vulgare</strain>
    </source>
</reference>
<reference evidence="1" key="2">
    <citation type="submission" date="2020-10" db="EMBL/GenBank/DDBJ databases">
        <authorList>
            <person name="Scholz U."/>
            <person name="Mascher M."/>
            <person name="Fiebig A."/>
        </authorList>
    </citation>
    <scope>NUCLEOTIDE SEQUENCE [LARGE SCALE GENOMIC DNA]</scope>
    <source>
        <strain evidence="1">cv. Morex</strain>
    </source>
</reference>
<reference evidence="2" key="1">
    <citation type="journal article" date="2012" name="Nature">
        <title>A physical, genetic and functional sequence assembly of the barley genome.</title>
        <authorList>
            <consortium name="The International Barley Genome Sequencing Consortium"/>
            <person name="Mayer K.F."/>
            <person name="Waugh R."/>
            <person name="Brown J.W."/>
            <person name="Schulman A."/>
            <person name="Langridge P."/>
            <person name="Platzer M."/>
            <person name="Fincher G.B."/>
            <person name="Muehlbauer G.J."/>
            <person name="Sato K."/>
            <person name="Close T.J."/>
            <person name="Wise R.P."/>
            <person name="Stein N."/>
        </authorList>
    </citation>
    <scope>NUCLEOTIDE SEQUENCE [LARGE SCALE GENOMIC DNA]</scope>
    <source>
        <strain evidence="2">cv. Morex</strain>
    </source>
</reference>
<sequence>MRSHPSPAPSSRCCHHQSQELRSPAAIASTLFPSLKHAPSWKSLFPVSCAFCPGYLGILHPKGRKFVCGNEKDRMVQGIQPFGNPGIEMPFTCRMGLDSNNGHA</sequence>
<organism evidence="1 2">
    <name type="scientific">Hordeum vulgare subsp. vulgare</name>
    <name type="common">Domesticated barley</name>
    <dbReference type="NCBI Taxonomy" id="112509"/>
    <lineage>
        <taxon>Eukaryota</taxon>
        <taxon>Viridiplantae</taxon>
        <taxon>Streptophyta</taxon>
        <taxon>Embryophyta</taxon>
        <taxon>Tracheophyta</taxon>
        <taxon>Spermatophyta</taxon>
        <taxon>Magnoliopsida</taxon>
        <taxon>Liliopsida</taxon>
        <taxon>Poales</taxon>
        <taxon>Poaceae</taxon>
        <taxon>BOP clade</taxon>
        <taxon>Pooideae</taxon>
        <taxon>Triticodae</taxon>
        <taxon>Triticeae</taxon>
        <taxon>Hordeinae</taxon>
        <taxon>Hordeum</taxon>
    </lineage>
</organism>
<evidence type="ECO:0000313" key="2">
    <source>
        <dbReference type="Proteomes" id="UP000011116"/>
    </source>
</evidence>
<dbReference type="Gramene" id="HORVU.MOREX.r3.2HG0132840.1">
    <property type="protein sequence ID" value="HORVU.MOREX.r3.2HG0132840.1"/>
    <property type="gene ID" value="HORVU.MOREX.r3.2HG0132840"/>
</dbReference>
<dbReference type="EnsemblPlants" id="HORVU.MOREX.r3.2HG0132840.1">
    <property type="protein sequence ID" value="HORVU.MOREX.r3.2HG0132840.1"/>
    <property type="gene ID" value="HORVU.MOREX.r3.2HG0132840"/>
</dbReference>
<keyword evidence="2" id="KW-1185">Reference proteome</keyword>
<evidence type="ECO:0000313" key="1">
    <source>
        <dbReference type="EnsemblPlants" id="HORVU.MOREX.r3.2HG0132840.1"/>
    </source>
</evidence>
<name>A0A8I6XBY2_HORVV</name>
<accession>A0A8I6XBY2</accession>
<proteinExistence type="predicted"/>
<dbReference type="AlphaFoldDB" id="A0A8I6XBY2"/>